<dbReference type="Proteomes" id="UP000636949">
    <property type="component" value="Unassembled WGS sequence"/>
</dbReference>
<dbReference type="EMBL" id="BMJS01000026">
    <property type="protein sequence ID" value="GGG02869.1"/>
    <property type="molecule type" value="Genomic_DNA"/>
</dbReference>
<sequence>MAFIPLVLGALPFSVNTATYNKISKSYSSNWATQERVNNSPALQNTGDQSETMTISGVTFPHDNFGAKGALMALRELAASQESKFLFDLDGFIYGKWAITNIQQEDTNNSNTSYSVSLARYPESSAIDQAKAYVKGAGNG</sequence>
<evidence type="ECO:0000313" key="2">
    <source>
        <dbReference type="Proteomes" id="UP000636949"/>
    </source>
</evidence>
<reference evidence="1" key="1">
    <citation type="journal article" date="2014" name="Int. J. Syst. Evol. Microbiol.">
        <title>Complete genome sequence of Corynebacterium casei LMG S-19264T (=DSM 44701T), isolated from a smear-ripened cheese.</title>
        <authorList>
            <consortium name="US DOE Joint Genome Institute (JGI-PGF)"/>
            <person name="Walter F."/>
            <person name="Albersmeier A."/>
            <person name="Kalinowski J."/>
            <person name="Ruckert C."/>
        </authorList>
    </citation>
    <scope>NUCLEOTIDE SEQUENCE</scope>
    <source>
        <strain evidence="1">CGMCC 1.15758</strain>
    </source>
</reference>
<name>A0A8J3E9E2_9GAMM</name>
<dbReference type="AlphaFoldDB" id="A0A8J3E9E2"/>
<comment type="caution">
    <text evidence="1">The sequence shown here is derived from an EMBL/GenBank/DDBJ whole genome shotgun (WGS) entry which is preliminary data.</text>
</comment>
<keyword evidence="2" id="KW-1185">Reference proteome</keyword>
<reference evidence="1" key="2">
    <citation type="submission" date="2020-09" db="EMBL/GenBank/DDBJ databases">
        <authorList>
            <person name="Sun Q."/>
            <person name="Zhou Y."/>
        </authorList>
    </citation>
    <scope>NUCLEOTIDE SEQUENCE</scope>
    <source>
        <strain evidence="1">CGMCC 1.15758</strain>
    </source>
</reference>
<organism evidence="1 2">
    <name type="scientific">Cysteiniphilum litorale</name>
    <dbReference type="NCBI Taxonomy" id="2056700"/>
    <lineage>
        <taxon>Bacteria</taxon>
        <taxon>Pseudomonadati</taxon>
        <taxon>Pseudomonadota</taxon>
        <taxon>Gammaproteobacteria</taxon>
        <taxon>Thiotrichales</taxon>
        <taxon>Fastidiosibacteraceae</taxon>
        <taxon>Cysteiniphilum</taxon>
    </lineage>
</organism>
<protein>
    <recommendedName>
        <fullName evidence="3">Phage tail protein</fullName>
    </recommendedName>
</protein>
<dbReference type="Pfam" id="PF06995">
    <property type="entry name" value="Phage_P2_GpU"/>
    <property type="match status" value="1"/>
</dbReference>
<evidence type="ECO:0000313" key="1">
    <source>
        <dbReference type="EMBL" id="GGG02869.1"/>
    </source>
</evidence>
<proteinExistence type="predicted"/>
<gene>
    <name evidence="1" type="ORF">GCM10010995_20370</name>
</gene>
<dbReference type="OrthoDB" id="6402334at2"/>
<dbReference type="InterPro" id="IPR009734">
    <property type="entry name" value="Myoviridae_GpU"/>
</dbReference>
<evidence type="ECO:0008006" key="3">
    <source>
        <dbReference type="Google" id="ProtNLM"/>
    </source>
</evidence>
<accession>A0A8J3E9E2</accession>
<dbReference type="RefSeq" id="WP_117003398.1">
    <property type="nucleotide sequence ID" value="NZ_BMJS01000026.1"/>
</dbReference>